<organism evidence="1 2">
    <name type="scientific">Sorlinia euscelidii</name>
    <dbReference type="NCBI Taxonomy" id="3081148"/>
    <lineage>
        <taxon>Bacteria</taxon>
        <taxon>Pseudomonadati</taxon>
        <taxon>Pseudomonadota</taxon>
        <taxon>Alphaproteobacteria</taxon>
        <taxon>Acetobacterales</taxon>
        <taxon>Acetobacteraceae</taxon>
        <taxon>Sorlinia</taxon>
    </lineage>
</organism>
<sequence>MLYGGEFQRIDFKNRQAGLSQYRLQRFMITPEKGISQTIGEAPTLLGGMKRPPYGRIMNIDTTGNTENFHDLTRRYCVTGMAGRKPWNPPIASMREIDMRLSCPPHW</sequence>
<dbReference type="Proteomes" id="UP001312908">
    <property type="component" value="Unassembled WGS sequence"/>
</dbReference>
<reference evidence="1 2" key="1">
    <citation type="submission" date="2023-10" db="EMBL/GenBank/DDBJ databases">
        <title>Sorlinia euscelidii gen. nov., sp. nov., an acetic acid bacteria isolated from the gut of Euscelidius variegatus emitter.</title>
        <authorList>
            <person name="Michoud G."/>
            <person name="Marasco R."/>
            <person name="Seferji K."/>
            <person name="Gonella E."/>
            <person name="Garuglieri E."/>
            <person name="Alma A."/>
            <person name="Mapelli F."/>
            <person name="Borin S."/>
            <person name="Daffonchio D."/>
            <person name="Crotti E."/>
        </authorList>
    </citation>
    <scope>NUCLEOTIDE SEQUENCE [LARGE SCALE GENOMIC DNA]</scope>
    <source>
        <strain evidence="1 2">EV16P</strain>
    </source>
</reference>
<comment type="caution">
    <text evidence="1">The sequence shown here is derived from an EMBL/GenBank/DDBJ whole genome shotgun (WGS) entry which is preliminary data.</text>
</comment>
<gene>
    <name evidence="1" type="ORF">DOFOFD_02030</name>
</gene>
<keyword evidence="2" id="KW-1185">Reference proteome</keyword>
<dbReference type="EMBL" id="JAWJZY010000001">
    <property type="protein sequence ID" value="MEE8657792.1"/>
    <property type="molecule type" value="Genomic_DNA"/>
</dbReference>
<evidence type="ECO:0000313" key="1">
    <source>
        <dbReference type="EMBL" id="MEE8657792.1"/>
    </source>
</evidence>
<accession>A0ABU7U1Q9</accession>
<name>A0ABU7U1Q9_9PROT</name>
<evidence type="ECO:0000313" key="2">
    <source>
        <dbReference type="Proteomes" id="UP001312908"/>
    </source>
</evidence>
<proteinExistence type="predicted"/>
<protein>
    <submittedName>
        <fullName evidence="1">Uncharacterized protein</fullName>
    </submittedName>
</protein>